<dbReference type="RefSeq" id="WP_160624946.1">
    <property type="nucleotide sequence ID" value="NZ_WUUQ01000002.1"/>
</dbReference>
<feature type="domain" description="HTH merR-type" evidence="2">
    <location>
        <begin position="16"/>
        <end position="86"/>
    </location>
</feature>
<dbReference type="InterPro" id="IPR047057">
    <property type="entry name" value="MerR_fam"/>
</dbReference>
<proteinExistence type="predicted"/>
<organism evidence="3 4">
    <name type="scientific">Copranaerobaculum intestinale</name>
    <dbReference type="NCBI Taxonomy" id="2692629"/>
    <lineage>
        <taxon>Bacteria</taxon>
        <taxon>Bacillati</taxon>
        <taxon>Bacillota</taxon>
        <taxon>Erysipelotrichia</taxon>
        <taxon>Erysipelotrichales</taxon>
        <taxon>Erysipelotrichaceae</taxon>
        <taxon>Copranaerobaculum</taxon>
    </lineage>
</organism>
<keyword evidence="1" id="KW-0238">DNA-binding</keyword>
<dbReference type="Pfam" id="PF06445">
    <property type="entry name" value="GyrI-like"/>
    <property type="match status" value="1"/>
</dbReference>
<dbReference type="PANTHER" id="PTHR30204">
    <property type="entry name" value="REDOX-CYCLING DRUG-SENSING TRANSCRIPTIONAL ACTIVATOR SOXR"/>
    <property type="match status" value="1"/>
</dbReference>
<sequence>MNNQKLPKCSKVPEALYRIGVFSQMNKVTIKSLRHYDDIGLLKPHVIDESNGYRYYTSQQLPKLHQILALKEIGFSLDEIQSVIDGASEEKLLLKKKSELLSSMAELGKKIAGIESYLIRDTRNSGYHVITKSLPEVIIASMRIQMSGYQELFDRMPQMGLEMEKAGCECAEPDYCFTIYHDEAYRESDIDAQICQAVTELKEDTDSIQFTRLPKIELAACTLHKGPYYRLPEAYSAIIQFIEESGYEIIGHQRESYIDGVWNKDSPEEWLTEIQFPIRKKQSD</sequence>
<reference evidence="3 4" key="1">
    <citation type="submission" date="2019-12" db="EMBL/GenBank/DDBJ databases">
        <authorList>
            <person name="Yang R."/>
        </authorList>
    </citation>
    <scope>NUCLEOTIDE SEQUENCE [LARGE SCALE GENOMIC DNA]</scope>
    <source>
        <strain evidence="3 4">DONG20-135</strain>
    </source>
</reference>
<dbReference type="GO" id="GO:0003700">
    <property type="term" value="F:DNA-binding transcription factor activity"/>
    <property type="evidence" value="ECO:0007669"/>
    <property type="project" value="InterPro"/>
</dbReference>
<accession>A0A6N8U612</accession>
<dbReference type="EMBL" id="WUUQ01000002">
    <property type="protein sequence ID" value="MXQ73502.1"/>
    <property type="molecule type" value="Genomic_DNA"/>
</dbReference>
<dbReference type="Gene3D" id="1.10.1660.10">
    <property type="match status" value="1"/>
</dbReference>
<dbReference type="SMART" id="SM00422">
    <property type="entry name" value="HTH_MERR"/>
    <property type="match status" value="1"/>
</dbReference>
<reference evidence="3 4" key="2">
    <citation type="submission" date="2020-01" db="EMBL/GenBank/DDBJ databases">
        <title>Clostridiaceae sp. nov. isolated from the gut of human by culturomics.</title>
        <authorList>
            <person name="Chang Y."/>
        </authorList>
    </citation>
    <scope>NUCLEOTIDE SEQUENCE [LARGE SCALE GENOMIC DNA]</scope>
    <source>
        <strain evidence="3 4">DONG20-135</strain>
    </source>
</reference>
<evidence type="ECO:0000259" key="2">
    <source>
        <dbReference type="PROSITE" id="PS50937"/>
    </source>
</evidence>
<dbReference type="InterPro" id="IPR011256">
    <property type="entry name" value="Reg_factor_effector_dom_sf"/>
</dbReference>
<dbReference type="SUPFAM" id="SSF46955">
    <property type="entry name" value="Putative DNA-binding domain"/>
    <property type="match status" value="1"/>
</dbReference>
<name>A0A6N8U612_9FIRM</name>
<dbReference type="GO" id="GO:0003677">
    <property type="term" value="F:DNA binding"/>
    <property type="evidence" value="ECO:0007669"/>
    <property type="project" value="UniProtKB-KW"/>
</dbReference>
<dbReference type="SMART" id="SM00871">
    <property type="entry name" value="AraC_E_bind"/>
    <property type="match status" value="1"/>
</dbReference>
<gene>
    <name evidence="3" type="ORF">GSF08_06095</name>
</gene>
<dbReference type="InterPro" id="IPR009061">
    <property type="entry name" value="DNA-bd_dom_put_sf"/>
</dbReference>
<dbReference type="Pfam" id="PF13411">
    <property type="entry name" value="MerR_1"/>
    <property type="match status" value="1"/>
</dbReference>
<dbReference type="InterPro" id="IPR000551">
    <property type="entry name" value="MerR-type_HTH_dom"/>
</dbReference>
<evidence type="ECO:0000313" key="4">
    <source>
        <dbReference type="Proteomes" id="UP000434036"/>
    </source>
</evidence>
<dbReference type="InterPro" id="IPR010499">
    <property type="entry name" value="AraC_E-bd"/>
</dbReference>
<dbReference type="InterPro" id="IPR029442">
    <property type="entry name" value="GyrI-like"/>
</dbReference>
<protein>
    <submittedName>
        <fullName evidence="3">MerR family transcriptional regulator</fullName>
    </submittedName>
</protein>
<dbReference type="Proteomes" id="UP000434036">
    <property type="component" value="Unassembled WGS sequence"/>
</dbReference>
<dbReference type="PROSITE" id="PS50937">
    <property type="entry name" value="HTH_MERR_2"/>
    <property type="match status" value="1"/>
</dbReference>
<comment type="caution">
    <text evidence="3">The sequence shown here is derived from an EMBL/GenBank/DDBJ whole genome shotgun (WGS) entry which is preliminary data.</text>
</comment>
<dbReference type="Gene3D" id="3.20.80.10">
    <property type="entry name" value="Regulatory factor, effector binding domain"/>
    <property type="match status" value="1"/>
</dbReference>
<dbReference type="AlphaFoldDB" id="A0A6N8U612"/>
<evidence type="ECO:0000313" key="3">
    <source>
        <dbReference type="EMBL" id="MXQ73502.1"/>
    </source>
</evidence>
<keyword evidence="4" id="KW-1185">Reference proteome</keyword>
<dbReference type="SUPFAM" id="SSF55136">
    <property type="entry name" value="Probable bacterial effector-binding domain"/>
    <property type="match status" value="1"/>
</dbReference>
<evidence type="ECO:0000256" key="1">
    <source>
        <dbReference type="ARBA" id="ARBA00023125"/>
    </source>
</evidence>
<dbReference type="PANTHER" id="PTHR30204:SF97">
    <property type="entry name" value="MERR FAMILY REGULATORY PROTEIN"/>
    <property type="match status" value="1"/>
</dbReference>